<dbReference type="Proteomes" id="UP000002748">
    <property type="component" value="Unassembled WGS sequence"/>
</dbReference>
<dbReference type="AlphaFoldDB" id="J6F707"/>
<dbReference type="RefSeq" id="XP_014183938.1">
    <property type="nucleotide sequence ID" value="XM_014328463.1"/>
</dbReference>
<evidence type="ECO:0000313" key="2">
    <source>
        <dbReference type="EMBL" id="EJT52864.1"/>
    </source>
</evidence>
<comment type="caution">
    <text evidence="2">The sequence shown here is derived from an EMBL/GenBank/DDBJ whole genome shotgun (WGS) entry which is preliminary data.</text>
</comment>
<keyword evidence="1" id="KW-0812">Transmembrane</keyword>
<feature type="transmembrane region" description="Helical" evidence="1">
    <location>
        <begin position="12"/>
        <end position="38"/>
    </location>
</feature>
<protein>
    <submittedName>
        <fullName evidence="2">Uncharacterized protein</fullName>
    </submittedName>
</protein>
<keyword evidence="1" id="KW-0472">Membrane</keyword>
<feature type="transmembrane region" description="Helical" evidence="1">
    <location>
        <begin position="125"/>
        <end position="146"/>
    </location>
</feature>
<evidence type="ECO:0000256" key="1">
    <source>
        <dbReference type="SAM" id="Phobius"/>
    </source>
</evidence>
<reference evidence="2 3" key="1">
    <citation type="journal article" date="2012" name="Eukaryot. Cell">
        <title>Draft genome sequence of CBS 2479, the standard type strain of Trichosporon asahii.</title>
        <authorList>
            <person name="Yang R.Y."/>
            <person name="Li H.T."/>
            <person name="Zhu H."/>
            <person name="Zhou G.P."/>
            <person name="Wang M."/>
            <person name="Wang L."/>
        </authorList>
    </citation>
    <scope>NUCLEOTIDE SEQUENCE [LARGE SCALE GENOMIC DNA]</scope>
    <source>
        <strain evidence="3">ATCC 90039 / CBS 2479 / JCM 2466 / KCTC 7840 / NCYC 2677 / UAMH 7654</strain>
    </source>
</reference>
<feature type="transmembrane region" description="Helical" evidence="1">
    <location>
        <begin position="179"/>
        <end position="200"/>
    </location>
</feature>
<dbReference type="VEuPathDB" id="FungiDB:A1Q1_00769"/>
<dbReference type="KEGG" id="tasa:A1Q1_00769"/>
<evidence type="ECO:0000313" key="3">
    <source>
        <dbReference type="Proteomes" id="UP000002748"/>
    </source>
</evidence>
<name>J6F707_TRIAS</name>
<gene>
    <name evidence="2" type="ORF">A1Q1_00769</name>
</gene>
<dbReference type="HOGENOM" id="CLU_1062408_0_0_1"/>
<dbReference type="EMBL" id="ALBS01000013">
    <property type="protein sequence ID" value="EJT52864.1"/>
    <property type="molecule type" value="Genomic_DNA"/>
</dbReference>
<keyword evidence="1" id="KW-1133">Transmembrane helix</keyword>
<organism evidence="2 3">
    <name type="scientific">Trichosporon asahii var. asahii (strain ATCC 90039 / CBS 2479 / JCM 2466 / KCTC 7840 / NBRC 103889/ NCYC 2677 / UAMH 7654)</name>
    <name type="common">Yeast</name>
    <dbReference type="NCBI Taxonomy" id="1186058"/>
    <lineage>
        <taxon>Eukaryota</taxon>
        <taxon>Fungi</taxon>
        <taxon>Dikarya</taxon>
        <taxon>Basidiomycota</taxon>
        <taxon>Agaricomycotina</taxon>
        <taxon>Tremellomycetes</taxon>
        <taxon>Trichosporonales</taxon>
        <taxon>Trichosporonaceae</taxon>
        <taxon>Trichosporon</taxon>
    </lineage>
</organism>
<sequence length="224" mass="24513">MNSSAKKTTDTVLFGLGLGVWLELGLLGYLHATFAYIVRRTTDYVLKTTIFESGGCRAGFTTQEVPTTTGSAACVAGLALALVRRARDAGVTFHWPSSRSQDSPSSTTEERAYNQTTFMHHPNHFGVYIMLYMYAVFALVQIGVMLLQVKRAFTDTCPHGLYAHESGSKKVHCFGPAYVQMWATIQVALSLIVIPAAWLAGRLLYCDNFIPEIVVKLPARAVAG</sequence>
<dbReference type="GeneID" id="25984283"/>
<proteinExistence type="predicted"/>
<accession>J6F707</accession>